<evidence type="ECO:0000313" key="2">
    <source>
        <dbReference type="RefSeq" id="XP_031558079.1"/>
    </source>
</evidence>
<evidence type="ECO:0000313" key="1">
    <source>
        <dbReference type="Proteomes" id="UP000515163"/>
    </source>
</evidence>
<accession>A0A6P8HNY1</accession>
<dbReference type="Proteomes" id="UP000515163">
    <property type="component" value="Unplaced"/>
</dbReference>
<reference evidence="2" key="1">
    <citation type="submission" date="2025-08" db="UniProtKB">
        <authorList>
            <consortium name="RefSeq"/>
        </authorList>
    </citation>
    <scope>IDENTIFICATION</scope>
    <source>
        <tissue evidence="2">Tentacle</tissue>
    </source>
</reference>
<protein>
    <submittedName>
        <fullName evidence="2">Uncharacterized protein LOC116294573 isoform X3</fullName>
    </submittedName>
</protein>
<dbReference type="AlphaFoldDB" id="A0A6P8HNY1"/>
<dbReference type="GeneID" id="116294573"/>
<proteinExistence type="predicted"/>
<sequence>MDKKQRNKQNIACVADVITSRSMLSHIKRTKEIIIEGTPSFHQPRKHIFKNIFAVVTRFAQPIWIRLAGSTCSSFLSLR</sequence>
<gene>
    <name evidence="2" type="primary">LOC116294573</name>
</gene>
<dbReference type="RefSeq" id="XP_031558079.1">
    <property type="nucleotide sequence ID" value="XM_031702219.1"/>
</dbReference>
<organism evidence="1 2">
    <name type="scientific">Actinia tenebrosa</name>
    <name type="common">Australian red waratah sea anemone</name>
    <dbReference type="NCBI Taxonomy" id="6105"/>
    <lineage>
        <taxon>Eukaryota</taxon>
        <taxon>Metazoa</taxon>
        <taxon>Cnidaria</taxon>
        <taxon>Anthozoa</taxon>
        <taxon>Hexacorallia</taxon>
        <taxon>Actiniaria</taxon>
        <taxon>Actiniidae</taxon>
        <taxon>Actinia</taxon>
    </lineage>
</organism>
<keyword evidence="1" id="KW-1185">Reference proteome</keyword>
<name>A0A6P8HNY1_ACTTE</name>
<dbReference type="OrthoDB" id="5970311at2759"/>